<evidence type="ECO:0000259" key="5">
    <source>
        <dbReference type="PROSITE" id="PS51072"/>
    </source>
</evidence>
<dbReference type="Proteomes" id="UP000245609">
    <property type="component" value="Unassembled WGS sequence"/>
</dbReference>
<comment type="subcellular location">
    <subcellularLocation>
        <location evidence="1">Endomembrane system</location>
    </subcellularLocation>
</comment>
<dbReference type="PROSITE" id="PS51072">
    <property type="entry name" value="MHD"/>
    <property type="match status" value="1"/>
</dbReference>
<dbReference type="AlphaFoldDB" id="A0A2T9Z8D1"/>
<accession>A0A2T9Z8D1</accession>
<proteinExistence type="predicted"/>
<keyword evidence="3" id="KW-0653">Protein transport</keyword>
<dbReference type="PRINTS" id="PR00314">
    <property type="entry name" value="CLATHRINADPT"/>
</dbReference>
<dbReference type="InterPro" id="IPR028565">
    <property type="entry name" value="MHD"/>
</dbReference>
<keyword evidence="2" id="KW-0813">Transport</keyword>
<evidence type="ECO:0000256" key="2">
    <source>
        <dbReference type="ARBA" id="ARBA00022448"/>
    </source>
</evidence>
<dbReference type="SUPFAM" id="SSF64356">
    <property type="entry name" value="SNARE-like"/>
    <property type="match status" value="1"/>
</dbReference>
<dbReference type="EMBL" id="MBFS01001572">
    <property type="protein sequence ID" value="PVV00861.1"/>
    <property type="molecule type" value="Genomic_DNA"/>
</dbReference>
<dbReference type="SUPFAM" id="SSF49447">
    <property type="entry name" value="Second domain of Mu2 adaptin subunit (ap50) of ap2 adaptor"/>
    <property type="match status" value="1"/>
</dbReference>
<dbReference type="InterPro" id="IPR036168">
    <property type="entry name" value="AP2_Mu_C_sf"/>
</dbReference>
<dbReference type="GO" id="GO:0016192">
    <property type="term" value="P:vesicle-mediated transport"/>
    <property type="evidence" value="ECO:0007669"/>
    <property type="project" value="InterPro"/>
</dbReference>
<keyword evidence="4" id="KW-0472">Membrane</keyword>
<dbReference type="STRING" id="133381.A0A2T9Z8D1"/>
<evidence type="ECO:0000313" key="6">
    <source>
        <dbReference type="EMBL" id="PVV00861.1"/>
    </source>
</evidence>
<dbReference type="OrthoDB" id="870at2759"/>
<feature type="domain" description="MHD" evidence="5">
    <location>
        <begin position="205"/>
        <end position="404"/>
    </location>
</feature>
<dbReference type="InterPro" id="IPR001392">
    <property type="entry name" value="Clathrin_mu"/>
</dbReference>
<evidence type="ECO:0000313" key="7">
    <source>
        <dbReference type="Proteomes" id="UP000245609"/>
    </source>
</evidence>
<dbReference type="GO" id="GO:0006886">
    <property type="term" value="P:intracellular protein transport"/>
    <property type="evidence" value="ECO:0007669"/>
    <property type="project" value="InterPro"/>
</dbReference>
<evidence type="ECO:0000256" key="1">
    <source>
        <dbReference type="ARBA" id="ARBA00004308"/>
    </source>
</evidence>
<name>A0A2T9Z8D1_9FUNG</name>
<sequence>MPIDSLFIITDTGTSILEKNFRNELISKRACFSALTSFTNQFCNDPQFDRTLPFWVGPAGTFGVFVVREHLVFLCILSEEETITMYTSKLSIQSVKDNFVTIYQLVSEMVDDGIIVVTDPSELQNTIPIPNLFHKIVGAVAGIDFTKSTAARSVDNATSSHLSTTKPFQEYNFQTSPGFNSNLNYLPWRDNSSSNFGEDGIKYSKNEVYLDFVESLNFTVDSTSKIVEYEVLGKIYCNSKLSGIPELKLMLSNLNSLDDIGFHRCVKLAVFESSKLISFVPPDGYFKLATYSIKKEALPLDYLVPVSLDIRKFNSDTPSDPSSANILSGLEINLSPFLKHYSKIQDIAVSIPLPSGSSNIDIKCTFGSYVIDALSSVVQWSIGDIDNSHKSSSHSYKLKLKYYR</sequence>
<dbReference type="InterPro" id="IPR050431">
    <property type="entry name" value="Adaptor_comp_med_subunit"/>
</dbReference>
<comment type="caution">
    <text evidence="6">The sequence shown here is derived from an EMBL/GenBank/DDBJ whole genome shotgun (WGS) entry which is preliminary data.</text>
</comment>
<dbReference type="PANTHER" id="PTHR10529">
    <property type="entry name" value="AP COMPLEX SUBUNIT MU"/>
    <property type="match status" value="1"/>
</dbReference>
<organism evidence="6 7">
    <name type="scientific">Smittium megazygosporum</name>
    <dbReference type="NCBI Taxonomy" id="133381"/>
    <lineage>
        <taxon>Eukaryota</taxon>
        <taxon>Fungi</taxon>
        <taxon>Fungi incertae sedis</taxon>
        <taxon>Zoopagomycota</taxon>
        <taxon>Kickxellomycotina</taxon>
        <taxon>Harpellomycetes</taxon>
        <taxon>Harpellales</taxon>
        <taxon>Legeriomycetaceae</taxon>
        <taxon>Smittium</taxon>
    </lineage>
</organism>
<dbReference type="GO" id="GO:0012505">
    <property type="term" value="C:endomembrane system"/>
    <property type="evidence" value="ECO:0007669"/>
    <property type="project" value="UniProtKB-SubCell"/>
</dbReference>
<dbReference type="PIRSF" id="PIRSF005992">
    <property type="entry name" value="Clathrin_mu"/>
    <property type="match status" value="1"/>
</dbReference>
<reference evidence="6 7" key="1">
    <citation type="journal article" date="2018" name="MBio">
        <title>Comparative Genomics Reveals the Core Gene Toolbox for the Fungus-Insect Symbiosis.</title>
        <authorList>
            <person name="Wang Y."/>
            <person name="Stata M."/>
            <person name="Wang W."/>
            <person name="Stajich J.E."/>
            <person name="White M.M."/>
            <person name="Moncalvo J.M."/>
        </authorList>
    </citation>
    <scope>NUCLEOTIDE SEQUENCE [LARGE SCALE GENOMIC DNA]</scope>
    <source>
        <strain evidence="6 7">SC-DP-2</strain>
    </source>
</reference>
<gene>
    <name evidence="6" type="ORF">BB560_004741</name>
</gene>
<dbReference type="Pfam" id="PF00928">
    <property type="entry name" value="Adap_comp_sub"/>
    <property type="match status" value="1"/>
</dbReference>
<keyword evidence="7" id="KW-1185">Reference proteome</keyword>
<dbReference type="Gene3D" id="3.30.450.60">
    <property type="match status" value="1"/>
</dbReference>
<evidence type="ECO:0000256" key="4">
    <source>
        <dbReference type="ARBA" id="ARBA00023136"/>
    </source>
</evidence>
<evidence type="ECO:0000256" key="3">
    <source>
        <dbReference type="ARBA" id="ARBA00022927"/>
    </source>
</evidence>
<feature type="non-terminal residue" evidence="6">
    <location>
        <position position="404"/>
    </location>
</feature>
<protein>
    <recommendedName>
        <fullName evidence="5">MHD domain-containing protein</fullName>
    </recommendedName>
</protein>
<dbReference type="GO" id="GO:0030131">
    <property type="term" value="C:clathrin adaptor complex"/>
    <property type="evidence" value="ECO:0007669"/>
    <property type="project" value="InterPro"/>
</dbReference>
<dbReference type="Gene3D" id="2.60.40.1170">
    <property type="entry name" value="Mu homology domain, subdomain B"/>
    <property type="match status" value="2"/>
</dbReference>
<dbReference type="InterPro" id="IPR011012">
    <property type="entry name" value="Longin-like_dom_sf"/>
</dbReference>